<protein>
    <submittedName>
        <fullName evidence="1">Uncharacterized protein</fullName>
    </submittedName>
</protein>
<accession>A0A7J9NDZ3</accession>
<gene>
    <name evidence="1" type="ORF">Goshw_024800</name>
</gene>
<reference evidence="1 2" key="1">
    <citation type="journal article" date="2019" name="Genome Biol. Evol.">
        <title>Insights into the evolution of the New World diploid cottons (Gossypium, subgenus Houzingenia) based on genome sequencing.</title>
        <authorList>
            <person name="Grover C.E."/>
            <person name="Arick M.A. 2nd"/>
            <person name="Thrash A."/>
            <person name="Conover J.L."/>
            <person name="Sanders W.S."/>
            <person name="Peterson D.G."/>
            <person name="Frelichowski J.E."/>
            <person name="Scheffler J.A."/>
            <person name="Scheffler B.E."/>
            <person name="Wendel J.F."/>
        </authorList>
    </citation>
    <scope>NUCLEOTIDE SEQUENCE [LARGE SCALE GENOMIC DNA]</scope>
    <source>
        <strain evidence="1">1</strain>
        <tissue evidence="1">Leaf</tissue>
    </source>
</reference>
<evidence type="ECO:0000313" key="2">
    <source>
        <dbReference type="Proteomes" id="UP000593576"/>
    </source>
</evidence>
<feature type="non-terminal residue" evidence="1">
    <location>
        <position position="87"/>
    </location>
</feature>
<proteinExistence type="predicted"/>
<comment type="caution">
    <text evidence="1">The sequence shown here is derived from an EMBL/GenBank/DDBJ whole genome shotgun (WGS) entry which is preliminary data.</text>
</comment>
<sequence length="87" mass="9740">MAETHAYVSGSVTIELGTHGDVSLPTNQVEIEQEAINLPIGPITRARAKRFKDAISAMVERIEENNSKELRNELNIFNFLEAEFRPA</sequence>
<keyword evidence="2" id="KW-1185">Reference proteome</keyword>
<dbReference type="EMBL" id="JABFAF010279252">
    <property type="protein sequence ID" value="MBA0881424.1"/>
    <property type="molecule type" value="Genomic_DNA"/>
</dbReference>
<evidence type="ECO:0000313" key="1">
    <source>
        <dbReference type="EMBL" id="MBA0881424.1"/>
    </source>
</evidence>
<organism evidence="1 2">
    <name type="scientific">Gossypium schwendimanii</name>
    <name type="common">Cotton</name>
    <dbReference type="NCBI Taxonomy" id="34291"/>
    <lineage>
        <taxon>Eukaryota</taxon>
        <taxon>Viridiplantae</taxon>
        <taxon>Streptophyta</taxon>
        <taxon>Embryophyta</taxon>
        <taxon>Tracheophyta</taxon>
        <taxon>Spermatophyta</taxon>
        <taxon>Magnoliopsida</taxon>
        <taxon>eudicotyledons</taxon>
        <taxon>Gunneridae</taxon>
        <taxon>Pentapetalae</taxon>
        <taxon>rosids</taxon>
        <taxon>malvids</taxon>
        <taxon>Malvales</taxon>
        <taxon>Malvaceae</taxon>
        <taxon>Malvoideae</taxon>
        <taxon>Gossypium</taxon>
    </lineage>
</organism>
<dbReference type="OrthoDB" id="912587at2759"/>
<dbReference type="Proteomes" id="UP000593576">
    <property type="component" value="Unassembled WGS sequence"/>
</dbReference>
<dbReference type="AlphaFoldDB" id="A0A7J9NDZ3"/>
<name>A0A7J9NDZ3_GOSSC</name>